<dbReference type="OrthoDB" id="29213at2759"/>
<feature type="domain" description="Calcium-regulated actin-bundling protein C-terminal" evidence="2">
    <location>
        <begin position="227"/>
        <end position="311"/>
    </location>
</feature>
<evidence type="ECO:0000313" key="3">
    <source>
        <dbReference type="EMBL" id="ELP86541.1"/>
    </source>
</evidence>
<keyword evidence="4" id="KW-1185">Reference proteome</keyword>
<dbReference type="KEGG" id="eiv:EIN_160950"/>
<dbReference type="GO" id="GO:0030046">
    <property type="term" value="P:parallel actin filament bundle assembly"/>
    <property type="evidence" value="ECO:0007669"/>
    <property type="project" value="TreeGrafter"/>
</dbReference>
<dbReference type="GO" id="GO:0030863">
    <property type="term" value="C:cortical cytoskeleton"/>
    <property type="evidence" value="ECO:0007669"/>
    <property type="project" value="TreeGrafter"/>
</dbReference>
<sequence>MAEDLEQLKTIGQKKFQDQAVWMLNAMWFKEKDARAEELWSLVSLFASLEQENGKEGCGLDEVNMHRVFEKLNAQQTFQEMRNHMRKVGVTSFKKISMINFLIFHFGYDWKEVVNAPQGGNIEGIEKAKKMLEDVTIALESATKKAEESKAAAEESRKKTAEAKSAATEATKKAEESKEKAEEAAKKVEEADQTAKVASEAADVAKKDEDVAIARQKEAQAAEDEVTKALNEVKSQEDAKENKKVALKKKIETAGLVAKNAAIQELAKLEDEDDLPLRRAKMTLEAAQRKAAKPVKIATEAREKASATAQQALDAKNAADEAKAQAEEAQQQAENALKASNEAKAQAEEAQAQSEEAEKQAEEAAQAAEEAVQDANNKVAEAEAYLEEQKKKAEGSGQGAIWFMQREVTEKKKFMPVRKGGIVKK</sequence>
<dbReference type="PANTHER" id="PTHR37009">
    <property type="entry name" value="EF-HAND DOMAIN-CONTAINING PROTEIN"/>
    <property type="match status" value="1"/>
</dbReference>
<reference evidence="3 4" key="1">
    <citation type="submission" date="2012-10" db="EMBL/GenBank/DDBJ databases">
        <authorList>
            <person name="Zafar N."/>
            <person name="Inman J."/>
            <person name="Hall N."/>
            <person name="Lorenzi H."/>
            <person name="Caler E."/>
        </authorList>
    </citation>
    <scope>NUCLEOTIDE SEQUENCE [LARGE SCALE GENOMIC DNA]</scope>
    <source>
        <strain evidence="3 4">IP1</strain>
    </source>
</reference>
<feature type="compositionally biased region" description="Basic and acidic residues" evidence="1">
    <location>
        <begin position="143"/>
        <end position="162"/>
    </location>
</feature>
<dbReference type="OMA" id="MILEVEM"/>
<feature type="compositionally biased region" description="Low complexity" evidence="1">
    <location>
        <begin position="327"/>
        <end position="354"/>
    </location>
</feature>
<dbReference type="GO" id="GO:0051015">
    <property type="term" value="F:actin filament binding"/>
    <property type="evidence" value="ECO:0007669"/>
    <property type="project" value="TreeGrafter"/>
</dbReference>
<dbReference type="GeneID" id="14885522"/>
<evidence type="ECO:0000259" key="2">
    <source>
        <dbReference type="Pfam" id="PF18060"/>
    </source>
</evidence>
<feature type="compositionally biased region" description="Basic and acidic residues" evidence="1">
    <location>
        <begin position="170"/>
        <end position="180"/>
    </location>
</feature>
<dbReference type="VEuPathDB" id="AmoebaDB:EIN_160950"/>
<dbReference type="InterPro" id="IPR040810">
    <property type="entry name" value="F_actin_bund_C"/>
</dbReference>
<protein>
    <submittedName>
        <fullName evidence="3">Tropomyosin, putative</fullName>
    </submittedName>
</protein>
<dbReference type="InterPro" id="IPR053356">
    <property type="entry name" value="Calcium-reg_actin-bundling"/>
</dbReference>
<dbReference type="PANTHER" id="PTHR37009:SF1">
    <property type="entry name" value="CALCIUM-REGULATED ACTIN-BUNDLING PROTEIN"/>
    <property type="match status" value="1"/>
</dbReference>
<dbReference type="Pfam" id="PF18060">
    <property type="entry name" value="F_actin_bund_C"/>
    <property type="match status" value="1"/>
</dbReference>
<dbReference type="EMBL" id="KB206960">
    <property type="protein sequence ID" value="ELP86541.1"/>
    <property type="molecule type" value="Genomic_DNA"/>
</dbReference>
<gene>
    <name evidence="3" type="ORF">EIN_160950</name>
</gene>
<feature type="compositionally biased region" description="Basic and acidic residues" evidence="1">
    <location>
        <begin position="317"/>
        <end position="326"/>
    </location>
</feature>
<feature type="region of interest" description="Disordered" evidence="1">
    <location>
        <begin position="285"/>
        <end position="375"/>
    </location>
</feature>
<name>A0A0A1TYE5_ENTIV</name>
<evidence type="ECO:0000256" key="1">
    <source>
        <dbReference type="SAM" id="MobiDB-lite"/>
    </source>
</evidence>
<dbReference type="RefSeq" id="XP_004185887.1">
    <property type="nucleotide sequence ID" value="XM_004185839.1"/>
</dbReference>
<accession>A0A0A1TYE5</accession>
<dbReference type="Proteomes" id="UP000014680">
    <property type="component" value="Unassembled WGS sequence"/>
</dbReference>
<feature type="region of interest" description="Disordered" evidence="1">
    <location>
        <begin position="143"/>
        <end position="180"/>
    </location>
</feature>
<dbReference type="AlphaFoldDB" id="A0A0A1TYE5"/>
<dbReference type="GO" id="GO:0051764">
    <property type="term" value="P:actin crosslink formation"/>
    <property type="evidence" value="ECO:0007669"/>
    <property type="project" value="TreeGrafter"/>
</dbReference>
<evidence type="ECO:0000313" key="4">
    <source>
        <dbReference type="Proteomes" id="UP000014680"/>
    </source>
</evidence>
<proteinExistence type="predicted"/>
<organism evidence="3 4">
    <name type="scientific">Entamoeba invadens IP1</name>
    <dbReference type="NCBI Taxonomy" id="370355"/>
    <lineage>
        <taxon>Eukaryota</taxon>
        <taxon>Amoebozoa</taxon>
        <taxon>Evosea</taxon>
        <taxon>Archamoebae</taxon>
        <taxon>Mastigamoebida</taxon>
        <taxon>Entamoebidae</taxon>
        <taxon>Entamoeba</taxon>
    </lineage>
</organism>